<evidence type="ECO:0000313" key="2">
    <source>
        <dbReference type="EMBL" id="CAL1533665.1"/>
    </source>
</evidence>
<dbReference type="EMBL" id="CAXITT010000149">
    <property type="protein sequence ID" value="CAL1533665.1"/>
    <property type="molecule type" value="Genomic_DNA"/>
</dbReference>
<dbReference type="PROSITE" id="PS01186">
    <property type="entry name" value="EGF_2"/>
    <property type="match status" value="1"/>
</dbReference>
<reference evidence="2 3" key="1">
    <citation type="submission" date="2024-04" db="EMBL/GenBank/DDBJ databases">
        <authorList>
            <consortium name="Genoscope - CEA"/>
            <person name="William W."/>
        </authorList>
    </citation>
    <scope>NUCLEOTIDE SEQUENCE [LARGE SCALE GENOMIC DNA]</scope>
</reference>
<keyword evidence="3" id="KW-1185">Reference proteome</keyword>
<name>A0AAV2HJP4_LYMST</name>
<sequence>LLHPTPPPASSVSSSRLISKLVPVLFCSLQRMKPLASLTLMTLWALAQNVYSGEYPSNDMVKCGRRVCAPEAACRNNSSCRCKPPYIGVGHVKCFNNDSVSCHVIDDPYLKTFCGEKA</sequence>
<feature type="domain" description="EGF-like" evidence="1">
    <location>
        <begin position="80"/>
        <end position="94"/>
    </location>
</feature>
<dbReference type="Proteomes" id="UP001497497">
    <property type="component" value="Unassembled WGS sequence"/>
</dbReference>
<protein>
    <recommendedName>
        <fullName evidence="1">EGF-like domain-containing protein</fullName>
    </recommendedName>
</protein>
<feature type="non-terminal residue" evidence="2">
    <location>
        <position position="1"/>
    </location>
</feature>
<evidence type="ECO:0000259" key="1">
    <source>
        <dbReference type="PROSITE" id="PS01186"/>
    </source>
</evidence>
<dbReference type="InterPro" id="IPR000742">
    <property type="entry name" value="EGF"/>
</dbReference>
<feature type="non-terminal residue" evidence="2">
    <location>
        <position position="118"/>
    </location>
</feature>
<dbReference type="AlphaFoldDB" id="A0AAV2HJP4"/>
<accession>A0AAV2HJP4</accession>
<gene>
    <name evidence="2" type="ORF">GSLYS_00007625001</name>
</gene>
<proteinExistence type="predicted"/>
<evidence type="ECO:0000313" key="3">
    <source>
        <dbReference type="Proteomes" id="UP001497497"/>
    </source>
</evidence>
<organism evidence="2 3">
    <name type="scientific">Lymnaea stagnalis</name>
    <name type="common">Great pond snail</name>
    <name type="synonym">Helix stagnalis</name>
    <dbReference type="NCBI Taxonomy" id="6523"/>
    <lineage>
        <taxon>Eukaryota</taxon>
        <taxon>Metazoa</taxon>
        <taxon>Spiralia</taxon>
        <taxon>Lophotrochozoa</taxon>
        <taxon>Mollusca</taxon>
        <taxon>Gastropoda</taxon>
        <taxon>Heterobranchia</taxon>
        <taxon>Euthyneura</taxon>
        <taxon>Panpulmonata</taxon>
        <taxon>Hygrophila</taxon>
        <taxon>Lymnaeoidea</taxon>
        <taxon>Lymnaeidae</taxon>
        <taxon>Lymnaea</taxon>
    </lineage>
</organism>
<comment type="caution">
    <text evidence="2">The sequence shown here is derived from an EMBL/GenBank/DDBJ whole genome shotgun (WGS) entry which is preliminary data.</text>
</comment>